<sequence>MADSAAQSPESSTPKVSAAKDKNCPYCGQAFTSSSLGRHLDLYIKEKNPKPADGVHDVEAIKKMRGTITRRQPRGSLGGRRRDGSTPASMHRESVKKESSNTGSDGYRSPAIPKEGQFAVDSTLGIFSYGAGSTWDAGMNDLQRRNLRNGDVSQDSTKRPGMQRTVSKQVAQKAQFDVKQRLTDAMDTARAAELALRELLSSLRAARQHIDSNSMPFDFDPLSLDFPSLTLQCLQPPPTLFSSTQHPTSTSWSVQPPGQREFHALQTFFQEKLRAWKVTCTSAVTTAMEELTYSPSGGPVPDVQEAVRQAEQSAEHLEKQVEEHLLSAYAAWEDLSSERQHELWVLELARGFGRKNKELEKAKEQQHTLKQENSNLKSQIEQLNRFQQPREFKMVPPTTIPLERELVSLATELSAKSKRMGLGMNDRHSDIGTVVGRLVEKWKNVIVSTRETEGGMSAQKPLENPAPSPAPTVNGATPARPQNQAQMTASQAPSQPTQHVQQVQQQPTQQSLQKRMSSVSTNGAASEQTAMSSTTTAPPSIEETSDQDADAEMEDDDSFAIINASPTKPLAAPMQQQPSLEVPRTRGPVQQRANPDPRFMMQNGTGSPAGRAMAMSRSMPTMNMAMSNAAMHGADMTLAMQGVRSDAMYME</sequence>
<reference evidence="3" key="1">
    <citation type="journal article" date="2021" name="Nat. Commun.">
        <title>Genetic determinants of endophytism in the Arabidopsis root mycobiome.</title>
        <authorList>
            <person name="Mesny F."/>
            <person name="Miyauchi S."/>
            <person name="Thiergart T."/>
            <person name="Pickel B."/>
            <person name="Atanasova L."/>
            <person name="Karlsson M."/>
            <person name="Huettel B."/>
            <person name="Barry K.W."/>
            <person name="Haridas S."/>
            <person name="Chen C."/>
            <person name="Bauer D."/>
            <person name="Andreopoulos W."/>
            <person name="Pangilinan J."/>
            <person name="LaButti K."/>
            <person name="Riley R."/>
            <person name="Lipzen A."/>
            <person name="Clum A."/>
            <person name="Drula E."/>
            <person name="Henrissat B."/>
            <person name="Kohler A."/>
            <person name="Grigoriev I.V."/>
            <person name="Martin F.M."/>
            <person name="Hacquard S."/>
        </authorList>
    </citation>
    <scope>NUCLEOTIDE SEQUENCE</scope>
    <source>
        <strain evidence="3">MPI-CAGE-CH-0235</strain>
    </source>
</reference>
<feature type="compositionally biased region" description="Polar residues" evidence="2">
    <location>
        <begin position="514"/>
        <end position="528"/>
    </location>
</feature>
<proteinExistence type="predicted"/>
<feature type="region of interest" description="Disordered" evidence="2">
    <location>
        <begin position="450"/>
        <end position="553"/>
    </location>
</feature>
<feature type="coiled-coil region" evidence="1">
    <location>
        <begin position="300"/>
        <end position="327"/>
    </location>
</feature>
<evidence type="ECO:0000256" key="2">
    <source>
        <dbReference type="SAM" id="MobiDB-lite"/>
    </source>
</evidence>
<feature type="compositionally biased region" description="Acidic residues" evidence="2">
    <location>
        <begin position="543"/>
        <end position="553"/>
    </location>
</feature>
<feature type="coiled-coil region" evidence="1">
    <location>
        <begin position="352"/>
        <end position="382"/>
    </location>
</feature>
<evidence type="ECO:0000313" key="4">
    <source>
        <dbReference type="Proteomes" id="UP000813444"/>
    </source>
</evidence>
<comment type="caution">
    <text evidence="3">The sequence shown here is derived from an EMBL/GenBank/DDBJ whole genome shotgun (WGS) entry which is preliminary data.</text>
</comment>
<feature type="region of interest" description="Disordered" evidence="2">
    <location>
        <begin position="46"/>
        <end position="113"/>
    </location>
</feature>
<organism evidence="3 4">
    <name type="scientific">Stachybotrys elegans</name>
    <dbReference type="NCBI Taxonomy" id="80388"/>
    <lineage>
        <taxon>Eukaryota</taxon>
        <taxon>Fungi</taxon>
        <taxon>Dikarya</taxon>
        <taxon>Ascomycota</taxon>
        <taxon>Pezizomycotina</taxon>
        <taxon>Sordariomycetes</taxon>
        <taxon>Hypocreomycetidae</taxon>
        <taxon>Hypocreales</taxon>
        <taxon>Stachybotryaceae</taxon>
        <taxon>Stachybotrys</taxon>
    </lineage>
</organism>
<feature type="region of interest" description="Disordered" evidence="2">
    <location>
        <begin position="148"/>
        <end position="168"/>
    </location>
</feature>
<dbReference type="Proteomes" id="UP000813444">
    <property type="component" value="Unassembled WGS sequence"/>
</dbReference>
<keyword evidence="1" id="KW-0175">Coiled coil</keyword>
<name>A0A8K0SHG3_9HYPO</name>
<evidence type="ECO:0000313" key="3">
    <source>
        <dbReference type="EMBL" id="KAH7312368.1"/>
    </source>
</evidence>
<feature type="compositionally biased region" description="Polar residues" evidence="2">
    <location>
        <begin position="480"/>
        <end position="493"/>
    </location>
</feature>
<dbReference type="OrthoDB" id="3905365at2759"/>
<keyword evidence="4" id="KW-1185">Reference proteome</keyword>
<gene>
    <name evidence="3" type="ORF">B0I35DRAFT_436845</name>
</gene>
<feature type="region of interest" description="Disordered" evidence="2">
    <location>
        <begin position="577"/>
        <end position="612"/>
    </location>
</feature>
<feature type="compositionally biased region" description="Low complexity" evidence="2">
    <location>
        <begin position="529"/>
        <end position="540"/>
    </location>
</feature>
<feature type="compositionally biased region" description="Polar residues" evidence="2">
    <location>
        <begin position="1"/>
        <end position="15"/>
    </location>
</feature>
<dbReference type="EMBL" id="JAGPNK010000010">
    <property type="protein sequence ID" value="KAH7312368.1"/>
    <property type="molecule type" value="Genomic_DNA"/>
</dbReference>
<feature type="compositionally biased region" description="Basic and acidic residues" evidence="2">
    <location>
        <begin position="46"/>
        <end position="62"/>
    </location>
</feature>
<feature type="compositionally biased region" description="Low complexity" evidence="2">
    <location>
        <begin position="494"/>
        <end position="513"/>
    </location>
</feature>
<dbReference type="AlphaFoldDB" id="A0A8K0SHG3"/>
<protein>
    <submittedName>
        <fullName evidence="3">Uncharacterized protein</fullName>
    </submittedName>
</protein>
<feature type="region of interest" description="Disordered" evidence="2">
    <location>
        <begin position="1"/>
        <end position="24"/>
    </location>
</feature>
<evidence type="ECO:0000256" key="1">
    <source>
        <dbReference type="SAM" id="Coils"/>
    </source>
</evidence>
<accession>A0A8K0SHG3</accession>
<feature type="compositionally biased region" description="Basic and acidic residues" evidence="2">
    <location>
        <begin position="80"/>
        <end position="99"/>
    </location>
</feature>